<dbReference type="HOGENOM" id="CLU_033259_1_1_1"/>
<dbReference type="OrthoDB" id="2758521at2759"/>
<keyword evidence="5" id="KW-1185">Reference proteome</keyword>
<dbReference type="AlphaFoldDB" id="A0A0C9XYM5"/>
<evidence type="ECO:0000313" key="5">
    <source>
        <dbReference type="Proteomes" id="UP000054477"/>
    </source>
</evidence>
<dbReference type="EMBL" id="KN838536">
    <property type="protein sequence ID" value="KIK10001.1"/>
    <property type="molecule type" value="Genomic_DNA"/>
</dbReference>
<evidence type="ECO:0000256" key="3">
    <source>
        <dbReference type="SAM" id="SignalP"/>
    </source>
</evidence>
<keyword evidence="2" id="KW-0472">Membrane</keyword>
<feature type="region of interest" description="Disordered" evidence="1">
    <location>
        <begin position="348"/>
        <end position="373"/>
    </location>
</feature>
<name>A0A0C9XYM5_9AGAR</name>
<feature type="chain" id="PRO_5002223056" evidence="3">
    <location>
        <begin position="26"/>
        <end position="495"/>
    </location>
</feature>
<accession>A0A0C9XYM5</accession>
<evidence type="ECO:0000313" key="4">
    <source>
        <dbReference type="EMBL" id="KIK10001.1"/>
    </source>
</evidence>
<proteinExistence type="predicted"/>
<keyword evidence="2" id="KW-0812">Transmembrane</keyword>
<dbReference type="STRING" id="1095629.A0A0C9XYM5"/>
<reference evidence="5" key="2">
    <citation type="submission" date="2015-01" db="EMBL/GenBank/DDBJ databases">
        <title>Evolutionary Origins and Diversification of the Mycorrhizal Mutualists.</title>
        <authorList>
            <consortium name="DOE Joint Genome Institute"/>
            <consortium name="Mycorrhizal Genomics Consortium"/>
            <person name="Kohler A."/>
            <person name="Kuo A."/>
            <person name="Nagy L.G."/>
            <person name="Floudas D."/>
            <person name="Copeland A."/>
            <person name="Barry K.W."/>
            <person name="Cichocki N."/>
            <person name="Veneault-Fourrey C."/>
            <person name="LaButti K."/>
            <person name="Lindquist E.A."/>
            <person name="Lipzen A."/>
            <person name="Lundell T."/>
            <person name="Morin E."/>
            <person name="Murat C."/>
            <person name="Riley R."/>
            <person name="Ohm R."/>
            <person name="Sun H."/>
            <person name="Tunlid A."/>
            <person name="Henrissat B."/>
            <person name="Grigoriev I.V."/>
            <person name="Hibbett D.S."/>
            <person name="Martin F."/>
        </authorList>
    </citation>
    <scope>NUCLEOTIDE SEQUENCE [LARGE SCALE GENOMIC DNA]</scope>
    <source>
        <strain evidence="5">LaAM-08-1</strain>
    </source>
</reference>
<evidence type="ECO:0000256" key="1">
    <source>
        <dbReference type="SAM" id="MobiDB-lite"/>
    </source>
</evidence>
<evidence type="ECO:0000256" key="2">
    <source>
        <dbReference type="SAM" id="Phobius"/>
    </source>
</evidence>
<keyword evidence="2" id="KW-1133">Transmembrane helix</keyword>
<reference evidence="4 5" key="1">
    <citation type="submission" date="2014-04" db="EMBL/GenBank/DDBJ databases">
        <authorList>
            <consortium name="DOE Joint Genome Institute"/>
            <person name="Kuo A."/>
            <person name="Kohler A."/>
            <person name="Nagy L.G."/>
            <person name="Floudas D."/>
            <person name="Copeland A."/>
            <person name="Barry K.W."/>
            <person name="Cichocki N."/>
            <person name="Veneault-Fourrey C."/>
            <person name="LaButti K."/>
            <person name="Lindquist E.A."/>
            <person name="Lipzen A."/>
            <person name="Lundell T."/>
            <person name="Morin E."/>
            <person name="Murat C."/>
            <person name="Sun H."/>
            <person name="Tunlid A."/>
            <person name="Henrissat B."/>
            <person name="Grigoriev I.V."/>
            <person name="Hibbett D.S."/>
            <person name="Martin F."/>
            <person name="Nordberg H.P."/>
            <person name="Cantor M.N."/>
            <person name="Hua S.X."/>
        </authorList>
    </citation>
    <scope>NUCLEOTIDE SEQUENCE [LARGE SCALE GENOMIC DNA]</scope>
    <source>
        <strain evidence="4 5">LaAM-08-1</strain>
    </source>
</reference>
<organism evidence="4 5">
    <name type="scientific">Laccaria amethystina LaAM-08-1</name>
    <dbReference type="NCBI Taxonomy" id="1095629"/>
    <lineage>
        <taxon>Eukaryota</taxon>
        <taxon>Fungi</taxon>
        <taxon>Dikarya</taxon>
        <taxon>Basidiomycota</taxon>
        <taxon>Agaricomycotina</taxon>
        <taxon>Agaricomycetes</taxon>
        <taxon>Agaricomycetidae</taxon>
        <taxon>Agaricales</taxon>
        <taxon>Agaricineae</taxon>
        <taxon>Hydnangiaceae</taxon>
        <taxon>Laccaria</taxon>
    </lineage>
</organism>
<keyword evidence="3" id="KW-0732">Signal</keyword>
<feature type="signal peptide" evidence="3">
    <location>
        <begin position="1"/>
        <end position="25"/>
    </location>
</feature>
<dbReference type="Proteomes" id="UP000054477">
    <property type="component" value="Unassembled WGS sequence"/>
</dbReference>
<sequence>MKLMRLGALGCALSSIYMWPSKVAAALVNGTIDDRFGDSVTHRLVNYYPSQDLWFNESCGCNDGIIAANKSKAFDNTFSMAFGGTGVGIGMQFIGRTAIYVFFILDNLSSLDTLNSAYFTLDSNDALLFRRDVSTIQYDALVFSQTNLSNNLHTLNISTTSFGEGFFNFDYAIYTYDDGVSTTNSLLPSLSNGVSTTASSLSSLSKGVSTTTSSLSSLSAVTTISQAPFTTVTGAPARRTPVGSIAGGIAGGITLFALVISLLFCWHRRGGHSVLQSVRGNGGSEPLITQFNCEEAVSASGMPYTQSFAVCSKSPMATIIVSGGDSSNTDNQANMHNKYRTLRSEGVVLSSPGSQQLPSSSRKALPLSSSNNRIASPLLPSSLNVTGTLEEVRRARQEDLDNRLRVVQHNIEQLEESRTGSGRSVSLREQISGEAGEEIHMSVPGMQEAIRSLREQLRILREQQQSAWALGLSDDPPPGYTPMEVGMQISREASS</sequence>
<protein>
    <submittedName>
        <fullName evidence="4">Uncharacterized protein</fullName>
    </submittedName>
</protein>
<feature type="compositionally biased region" description="Low complexity" evidence="1">
    <location>
        <begin position="349"/>
        <end position="370"/>
    </location>
</feature>
<feature type="transmembrane region" description="Helical" evidence="2">
    <location>
        <begin position="245"/>
        <end position="266"/>
    </location>
</feature>
<gene>
    <name evidence="4" type="ORF">K443DRAFT_17</name>
</gene>